<evidence type="ECO:0000313" key="3">
    <source>
        <dbReference type="WBParaSite" id="Pan_g5447.t1"/>
    </source>
</evidence>
<feature type="transmembrane region" description="Helical" evidence="1">
    <location>
        <begin position="25"/>
        <end position="44"/>
    </location>
</feature>
<feature type="transmembrane region" description="Helical" evidence="1">
    <location>
        <begin position="80"/>
        <end position="104"/>
    </location>
</feature>
<keyword evidence="2" id="KW-1185">Reference proteome</keyword>
<name>A0A7E4ZZJ2_PANRE</name>
<dbReference type="Proteomes" id="UP000492821">
    <property type="component" value="Unassembled WGS sequence"/>
</dbReference>
<keyword evidence="1" id="KW-1133">Transmembrane helix</keyword>
<dbReference type="AlphaFoldDB" id="A0A7E4ZZJ2"/>
<proteinExistence type="predicted"/>
<accession>A0A7E4ZZJ2</accession>
<feature type="transmembrane region" description="Helical" evidence="1">
    <location>
        <begin position="124"/>
        <end position="144"/>
    </location>
</feature>
<protein>
    <submittedName>
        <fullName evidence="3">Uncharacterized protein</fullName>
    </submittedName>
</protein>
<reference evidence="2" key="1">
    <citation type="journal article" date="2013" name="Genetics">
        <title>The draft genome and transcriptome of Panagrellus redivivus are shaped by the harsh demands of a free-living lifestyle.</title>
        <authorList>
            <person name="Srinivasan J."/>
            <person name="Dillman A.R."/>
            <person name="Macchietto M.G."/>
            <person name="Heikkinen L."/>
            <person name="Lakso M."/>
            <person name="Fracchia K.M."/>
            <person name="Antoshechkin I."/>
            <person name="Mortazavi A."/>
            <person name="Wong G."/>
            <person name="Sternberg P.W."/>
        </authorList>
    </citation>
    <scope>NUCLEOTIDE SEQUENCE [LARGE SCALE GENOMIC DNA]</scope>
    <source>
        <strain evidence="2">MT8872</strain>
    </source>
</reference>
<organism evidence="2 3">
    <name type="scientific">Panagrellus redivivus</name>
    <name type="common">Microworm</name>
    <dbReference type="NCBI Taxonomy" id="6233"/>
    <lineage>
        <taxon>Eukaryota</taxon>
        <taxon>Metazoa</taxon>
        <taxon>Ecdysozoa</taxon>
        <taxon>Nematoda</taxon>
        <taxon>Chromadorea</taxon>
        <taxon>Rhabditida</taxon>
        <taxon>Tylenchina</taxon>
        <taxon>Panagrolaimomorpha</taxon>
        <taxon>Panagrolaimoidea</taxon>
        <taxon>Panagrolaimidae</taxon>
        <taxon>Panagrellus</taxon>
    </lineage>
</organism>
<feature type="transmembrane region" description="Helical" evidence="1">
    <location>
        <begin position="50"/>
        <end position="68"/>
    </location>
</feature>
<reference evidence="3" key="2">
    <citation type="submission" date="2020-10" db="UniProtKB">
        <authorList>
            <consortium name="WormBaseParasite"/>
        </authorList>
    </citation>
    <scope>IDENTIFICATION</scope>
</reference>
<sequence length="169" mass="19474">MFRPQYPDIVEPRYMVCRCLHVRKFASFLILINILLATVAFVLTLSIQHYYNMLLCICYIIVSSLVLAADKLERPSFYTLFLVIQGIFLVIQLVAWIILVMFVTKKYCQKSLNDEGPDDCLASVELAQIITISFFITGCTWNAVYDARRYMVEKVYSGNFKLNTTLAVL</sequence>
<keyword evidence="1" id="KW-0812">Transmembrane</keyword>
<evidence type="ECO:0000313" key="2">
    <source>
        <dbReference type="Proteomes" id="UP000492821"/>
    </source>
</evidence>
<dbReference type="WBParaSite" id="Pan_g5447.t1">
    <property type="protein sequence ID" value="Pan_g5447.t1"/>
    <property type="gene ID" value="Pan_g5447"/>
</dbReference>
<keyword evidence="1" id="KW-0472">Membrane</keyword>
<evidence type="ECO:0000256" key="1">
    <source>
        <dbReference type="SAM" id="Phobius"/>
    </source>
</evidence>